<proteinExistence type="predicted"/>
<dbReference type="PANTHER" id="PTHR34216:SF3">
    <property type="entry name" value="POLY-BETA-1,6-N-ACETYL-D-GLUCOSAMINE N-DEACETYLASE"/>
    <property type="match status" value="1"/>
</dbReference>
<comment type="subcellular location">
    <subcellularLocation>
        <location evidence="1">Secreted</location>
    </subcellularLocation>
</comment>
<evidence type="ECO:0000313" key="5">
    <source>
        <dbReference type="Proteomes" id="UP000034086"/>
    </source>
</evidence>
<dbReference type="InterPro" id="IPR011330">
    <property type="entry name" value="Glyco_hydro/deAcase_b/a-brl"/>
</dbReference>
<gene>
    <name evidence="4" type="ORF">UX03_C0008G0016</name>
</gene>
<dbReference type="EMBL" id="LCKQ01000008">
    <property type="protein sequence ID" value="KKU03917.1"/>
    <property type="molecule type" value="Genomic_DNA"/>
</dbReference>
<feature type="domain" description="NodB homology" evidence="3">
    <location>
        <begin position="135"/>
        <end position="287"/>
    </location>
</feature>
<dbReference type="AlphaFoldDB" id="A0A0G1M733"/>
<evidence type="ECO:0000259" key="3">
    <source>
        <dbReference type="PROSITE" id="PS51677"/>
    </source>
</evidence>
<dbReference type="Pfam" id="PF01522">
    <property type="entry name" value="Polysacc_deac_1"/>
    <property type="match status" value="1"/>
</dbReference>
<dbReference type="InterPro" id="IPR002509">
    <property type="entry name" value="NODB_dom"/>
</dbReference>
<evidence type="ECO:0000313" key="4">
    <source>
        <dbReference type="EMBL" id="KKU03917.1"/>
    </source>
</evidence>
<dbReference type="GO" id="GO:0005975">
    <property type="term" value="P:carbohydrate metabolic process"/>
    <property type="evidence" value="ECO:0007669"/>
    <property type="project" value="InterPro"/>
</dbReference>
<dbReference type="CDD" id="cd10918">
    <property type="entry name" value="CE4_NodB_like_5s_6s"/>
    <property type="match status" value="1"/>
</dbReference>
<dbReference type="PANTHER" id="PTHR34216">
    <property type="match status" value="1"/>
</dbReference>
<evidence type="ECO:0000256" key="1">
    <source>
        <dbReference type="ARBA" id="ARBA00004613"/>
    </source>
</evidence>
<dbReference type="PROSITE" id="PS51677">
    <property type="entry name" value="NODB"/>
    <property type="match status" value="1"/>
</dbReference>
<keyword evidence="2" id="KW-0732">Signal</keyword>
<protein>
    <submittedName>
        <fullName evidence="4">Polysaccharide deacetylase</fullName>
    </submittedName>
</protein>
<evidence type="ECO:0000256" key="2">
    <source>
        <dbReference type="ARBA" id="ARBA00022729"/>
    </source>
</evidence>
<organism evidence="4 5">
    <name type="scientific">Candidatus Woesebacteria bacterium GW2011_GWE1_45_18</name>
    <dbReference type="NCBI Taxonomy" id="1618598"/>
    <lineage>
        <taxon>Bacteria</taxon>
        <taxon>Candidatus Woeseibacteriota</taxon>
    </lineage>
</organism>
<dbReference type="GO" id="GO:0016810">
    <property type="term" value="F:hydrolase activity, acting on carbon-nitrogen (but not peptide) bonds"/>
    <property type="evidence" value="ECO:0007669"/>
    <property type="project" value="InterPro"/>
</dbReference>
<reference evidence="4 5" key="1">
    <citation type="journal article" date="2015" name="Nature">
        <title>rRNA introns, odd ribosomes, and small enigmatic genomes across a large radiation of phyla.</title>
        <authorList>
            <person name="Brown C.T."/>
            <person name="Hug L.A."/>
            <person name="Thomas B.C."/>
            <person name="Sharon I."/>
            <person name="Castelle C.J."/>
            <person name="Singh A."/>
            <person name="Wilkins M.J."/>
            <person name="Williams K.H."/>
            <person name="Banfield J.F."/>
        </authorList>
    </citation>
    <scope>NUCLEOTIDE SEQUENCE [LARGE SCALE GENOMIC DNA]</scope>
</reference>
<accession>A0A0G1M733</accession>
<dbReference type="Proteomes" id="UP000034086">
    <property type="component" value="Unassembled WGS sequence"/>
</dbReference>
<name>A0A0G1M733_9BACT</name>
<comment type="caution">
    <text evidence="4">The sequence shown here is derived from an EMBL/GenBank/DDBJ whole genome shotgun (WGS) entry which is preliminary data.</text>
</comment>
<dbReference type="SUPFAM" id="SSF88713">
    <property type="entry name" value="Glycoside hydrolase/deacetylase"/>
    <property type="match status" value="1"/>
</dbReference>
<dbReference type="InterPro" id="IPR051398">
    <property type="entry name" value="Polysacch_Deacetylase"/>
</dbReference>
<dbReference type="GO" id="GO:0005576">
    <property type="term" value="C:extracellular region"/>
    <property type="evidence" value="ECO:0007669"/>
    <property type="project" value="UniProtKB-SubCell"/>
</dbReference>
<dbReference type="Gene3D" id="3.20.20.370">
    <property type="entry name" value="Glycoside hydrolase/deacetylase"/>
    <property type="match status" value="1"/>
</dbReference>
<sequence length="287" mass="32557">MKKKDFLLFLLLVSVFFIGVSTLFPQIKATLKILSPQDLAQKYQAVATPTPTATPRPLTFAEMNALYGPCVSLPTLMYHHIQDEAQAQEKNQLALTVDTETFRSQMEYLKAKGYRTLGMEALIAFFDSEVPVPKGSVLLTFDDGYDDFYRNALPILNELGFKATIFISTGLMDNPGYLSWEEINQATPSAYLFANHTWSHKNLQTSKEKIEFEIKTADIQLAERDLNSAKVFSYPYGLVNDYAREYLEELDYKLAFGTRPGSTLCQKQRFELPRMRIGNTGLSVYGF</sequence>